<dbReference type="InterPro" id="IPR003767">
    <property type="entry name" value="Malate/L-lactate_DH-like"/>
</dbReference>
<dbReference type="InterPro" id="IPR036111">
    <property type="entry name" value="Mal/L-sulfo/L-lacto_DH-like_sf"/>
</dbReference>
<dbReference type="Pfam" id="PF02615">
    <property type="entry name" value="Ldh_2"/>
    <property type="match status" value="1"/>
</dbReference>
<dbReference type="PANTHER" id="PTHR11091">
    <property type="entry name" value="OXIDOREDUCTASE-RELATED"/>
    <property type="match status" value="1"/>
</dbReference>
<dbReference type="RefSeq" id="WP_173946768.1">
    <property type="nucleotide sequence ID" value="NZ_CP102845.1"/>
</dbReference>
<sequence length="370" mass="39075">MIASENFSADVIRAQIEAILRAWGMSEEKLRLTAEVMVETDLRGIDSHGISMLTQYAQMQKAGQLALQAEPCIVRQSASTALIDGGAGLGHPAAFTGMNLAIEKALAHDVGVVSVFNSHHFGAAGYYATMAAERGLIGVVSSTTRVISVVPTNGVERVLGTNPIAVAVPGGRRPSICVDISTSVVAANKVKVYALQDKELPAGWVIDGDGQPVTDSGQAFRQIFESQVGGLTPIGGDGSEMGGHKGYGLGLIAQILSGTLSGGSFSPVRNRTQKPSDPDNIGHFFMALNPVAFRPFDVFQSDVETVIDTLHAVKPIREDEPVLVPGEPEWAAREERLVKGIPIPETLKLKVREIAEAAGAPYLLQSAMAA</sequence>
<dbReference type="InterPro" id="IPR043143">
    <property type="entry name" value="Mal/L-sulf/L-lact_DH-like_NADP"/>
</dbReference>
<organism evidence="3 4">
    <name type="scientific">Microvirga terrae</name>
    <dbReference type="NCBI Taxonomy" id="2740529"/>
    <lineage>
        <taxon>Bacteria</taxon>
        <taxon>Pseudomonadati</taxon>
        <taxon>Pseudomonadota</taxon>
        <taxon>Alphaproteobacteria</taxon>
        <taxon>Hyphomicrobiales</taxon>
        <taxon>Methylobacteriaceae</taxon>
        <taxon>Microvirga</taxon>
    </lineage>
</organism>
<dbReference type="SUPFAM" id="SSF89733">
    <property type="entry name" value="L-sulfolactate dehydrogenase-like"/>
    <property type="match status" value="1"/>
</dbReference>
<accession>A0ABY5RU91</accession>
<comment type="similarity">
    <text evidence="1">Belongs to the LDH2/MDH2 oxidoreductase family.</text>
</comment>
<proteinExistence type="inferred from homology"/>
<evidence type="ECO:0000256" key="2">
    <source>
        <dbReference type="ARBA" id="ARBA00023002"/>
    </source>
</evidence>
<protein>
    <submittedName>
        <fullName evidence="3">Ldh family oxidoreductase</fullName>
    </submittedName>
</protein>
<keyword evidence="2" id="KW-0560">Oxidoreductase</keyword>
<name>A0ABY5RU91_9HYPH</name>
<dbReference type="Proteomes" id="UP001017257">
    <property type="component" value="Chromosome"/>
</dbReference>
<dbReference type="PANTHER" id="PTHR11091:SF0">
    <property type="entry name" value="MALATE DEHYDROGENASE"/>
    <property type="match status" value="1"/>
</dbReference>
<keyword evidence="4" id="KW-1185">Reference proteome</keyword>
<gene>
    <name evidence="3" type="ORF">HPT29_024430</name>
</gene>
<dbReference type="Gene3D" id="3.30.1370.60">
    <property type="entry name" value="Hypothetical oxidoreductase yiak, domain 2"/>
    <property type="match status" value="1"/>
</dbReference>
<dbReference type="EMBL" id="CP102845">
    <property type="protein sequence ID" value="UVF19524.1"/>
    <property type="molecule type" value="Genomic_DNA"/>
</dbReference>
<evidence type="ECO:0000313" key="3">
    <source>
        <dbReference type="EMBL" id="UVF19524.1"/>
    </source>
</evidence>
<evidence type="ECO:0000256" key="1">
    <source>
        <dbReference type="ARBA" id="ARBA00006056"/>
    </source>
</evidence>
<reference evidence="3" key="1">
    <citation type="submission" date="2022-08" db="EMBL/GenBank/DDBJ databases">
        <title>Microvirga terrae sp. nov., isolated from soil.</title>
        <authorList>
            <person name="Kim K.H."/>
            <person name="Seo Y.L."/>
            <person name="Kim J.M."/>
            <person name="Lee J.K."/>
            <person name="Han D.M."/>
            <person name="Jeon C.O."/>
        </authorList>
    </citation>
    <scope>NUCLEOTIDE SEQUENCE</scope>
    <source>
        <strain evidence="3">R24</strain>
    </source>
</reference>
<dbReference type="InterPro" id="IPR043144">
    <property type="entry name" value="Mal/L-sulf/L-lact_DH-like_ah"/>
</dbReference>
<dbReference type="Gene3D" id="1.10.1530.10">
    <property type="match status" value="1"/>
</dbReference>
<evidence type="ECO:0000313" key="4">
    <source>
        <dbReference type="Proteomes" id="UP001017257"/>
    </source>
</evidence>